<dbReference type="InterPro" id="IPR036390">
    <property type="entry name" value="WH_DNA-bd_sf"/>
</dbReference>
<keyword evidence="3" id="KW-1185">Reference proteome</keyword>
<dbReference type="NCBIfam" id="TIGR00738">
    <property type="entry name" value="rrf2_super"/>
    <property type="match status" value="1"/>
</dbReference>
<protein>
    <submittedName>
        <fullName evidence="2">Rrf2 family transcriptional regulator</fullName>
    </submittedName>
</protein>
<dbReference type="RefSeq" id="WP_306000583.1">
    <property type="nucleotide sequence ID" value="NZ_JASNFN010000018.1"/>
</dbReference>
<dbReference type="InterPro" id="IPR036388">
    <property type="entry name" value="WH-like_DNA-bd_sf"/>
</dbReference>
<comment type="caution">
    <text evidence="2">The sequence shown here is derived from an EMBL/GenBank/DDBJ whole genome shotgun (WGS) entry which is preliminary data.</text>
</comment>
<dbReference type="InterPro" id="IPR030489">
    <property type="entry name" value="TR_Rrf2-type_CS"/>
</dbReference>
<dbReference type="Gene3D" id="1.10.10.10">
    <property type="entry name" value="Winged helix-like DNA-binding domain superfamily/Winged helix DNA-binding domain"/>
    <property type="match status" value="1"/>
</dbReference>
<dbReference type="SUPFAM" id="SSF46785">
    <property type="entry name" value="Winged helix' DNA-binding domain"/>
    <property type="match status" value="1"/>
</dbReference>
<evidence type="ECO:0000313" key="2">
    <source>
        <dbReference type="EMBL" id="MDP5183980.1"/>
    </source>
</evidence>
<proteinExistence type="predicted"/>
<dbReference type="Pfam" id="PF02082">
    <property type="entry name" value="Rrf2"/>
    <property type="match status" value="1"/>
</dbReference>
<keyword evidence="1" id="KW-0238">DNA-binding</keyword>
<dbReference type="PROSITE" id="PS51197">
    <property type="entry name" value="HTH_RRF2_2"/>
    <property type="match status" value="1"/>
</dbReference>
<organism evidence="2 3">
    <name type="scientific">Blastococcus carthaginiensis</name>
    <dbReference type="NCBI Taxonomy" id="3050034"/>
    <lineage>
        <taxon>Bacteria</taxon>
        <taxon>Bacillati</taxon>
        <taxon>Actinomycetota</taxon>
        <taxon>Actinomycetes</taxon>
        <taxon>Geodermatophilales</taxon>
        <taxon>Geodermatophilaceae</taxon>
        <taxon>Blastococcus</taxon>
    </lineage>
</organism>
<dbReference type="PANTHER" id="PTHR33221:SF5">
    <property type="entry name" value="HTH-TYPE TRANSCRIPTIONAL REGULATOR ISCR"/>
    <property type="match status" value="1"/>
</dbReference>
<sequence length="160" mass="17081">MGSVRINARVDYAVRAVVELAAAAPGALTCDRIATAQGIPNRFLQAILADLQHARLVTSQRGRDGGYRLALPASEISIARVMRVEQGFLAEVHGQRPEEVTYPGAAAGLAEVWVAAREAYRRVLEGVTVADVVAGQLPSHAAELVAIDTAWRSFSEPAPR</sequence>
<dbReference type="PANTHER" id="PTHR33221">
    <property type="entry name" value="WINGED HELIX-TURN-HELIX TRANSCRIPTIONAL REGULATOR, RRF2 FAMILY"/>
    <property type="match status" value="1"/>
</dbReference>
<name>A0ABT9IEH0_9ACTN</name>
<dbReference type="InterPro" id="IPR000944">
    <property type="entry name" value="Tscrpt_reg_Rrf2"/>
</dbReference>
<accession>A0ABT9IEH0</accession>
<gene>
    <name evidence="2" type="ORF">QOZ88_15185</name>
</gene>
<dbReference type="Proteomes" id="UP001233673">
    <property type="component" value="Unassembled WGS sequence"/>
</dbReference>
<dbReference type="PROSITE" id="PS01332">
    <property type="entry name" value="HTH_RRF2_1"/>
    <property type="match status" value="1"/>
</dbReference>
<reference evidence="3" key="1">
    <citation type="submission" date="2023-05" db="EMBL/GenBank/DDBJ databases">
        <title>Draft genome of Pseudofrankia sp. BMG5.37.</title>
        <authorList>
            <person name="Gtari M."/>
            <person name="Ghodhbane F."/>
            <person name="Sbissi I."/>
        </authorList>
    </citation>
    <scope>NUCLEOTIDE SEQUENCE [LARGE SCALE GENOMIC DNA]</scope>
    <source>
        <strain evidence="3">BMG 814</strain>
    </source>
</reference>
<dbReference type="EMBL" id="JASNFN010000018">
    <property type="protein sequence ID" value="MDP5183980.1"/>
    <property type="molecule type" value="Genomic_DNA"/>
</dbReference>
<evidence type="ECO:0000313" key="3">
    <source>
        <dbReference type="Proteomes" id="UP001233673"/>
    </source>
</evidence>
<evidence type="ECO:0000256" key="1">
    <source>
        <dbReference type="ARBA" id="ARBA00023125"/>
    </source>
</evidence>